<evidence type="ECO:0000256" key="14">
    <source>
        <dbReference type="RuleBase" id="RU000461"/>
    </source>
</evidence>
<evidence type="ECO:0000256" key="1">
    <source>
        <dbReference type="ARBA" id="ARBA00001971"/>
    </source>
</evidence>
<keyword evidence="16" id="KW-1185">Reference proteome</keyword>
<keyword evidence="12" id="KW-0472">Membrane</keyword>
<dbReference type="PRINTS" id="PR00385">
    <property type="entry name" value="P450"/>
</dbReference>
<dbReference type="InterPro" id="IPR017972">
    <property type="entry name" value="Cyt_P450_CS"/>
</dbReference>
<comment type="cofactor">
    <cofactor evidence="1 13">
        <name>heme</name>
        <dbReference type="ChEBI" id="CHEBI:30413"/>
    </cofactor>
</comment>
<accession>A0A8C5K221</accession>
<reference evidence="15" key="1">
    <citation type="submission" date="2025-08" db="UniProtKB">
        <authorList>
            <consortium name="Ensembl"/>
        </authorList>
    </citation>
    <scope>IDENTIFICATION</scope>
</reference>
<evidence type="ECO:0000313" key="15">
    <source>
        <dbReference type="Ensembl" id="ENSJJAP00000002398.1"/>
    </source>
</evidence>
<dbReference type="PANTHER" id="PTHR24300:SF200">
    <property type="entry name" value="CYTOCHROME P450 2C70"/>
    <property type="match status" value="1"/>
</dbReference>
<dbReference type="GO" id="GO:0005789">
    <property type="term" value="C:endoplasmic reticulum membrane"/>
    <property type="evidence" value="ECO:0007669"/>
    <property type="project" value="UniProtKB-SubCell"/>
</dbReference>
<dbReference type="Proteomes" id="UP000694385">
    <property type="component" value="Unassembled WGS sequence"/>
</dbReference>
<keyword evidence="8" id="KW-0492">Microsome</keyword>
<evidence type="ECO:0000256" key="11">
    <source>
        <dbReference type="ARBA" id="ARBA00023033"/>
    </source>
</evidence>
<dbReference type="GO" id="GO:0006805">
    <property type="term" value="P:xenobiotic metabolic process"/>
    <property type="evidence" value="ECO:0007669"/>
    <property type="project" value="TreeGrafter"/>
</dbReference>
<organism evidence="15 16">
    <name type="scientific">Jaculus jaculus</name>
    <name type="common">Lesser Egyptian jerboa</name>
    <dbReference type="NCBI Taxonomy" id="51337"/>
    <lineage>
        <taxon>Eukaryota</taxon>
        <taxon>Metazoa</taxon>
        <taxon>Chordata</taxon>
        <taxon>Craniata</taxon>
        <taxon>Vertebrata</taxon>
        <taxon>Euteleostomi</taxon>
        <taxon>Mammalia</taxon>
        <taxon>Eutheria</taxon>
        <taxon>Euarchontoglires</taxon>
        <taxon>Glires</taxon>
        <taxon>Rodentia</taxon>
        <taxon>Myomorpha</taxon>
        <taxon>Dipodoidea</taxon>
        <taxon>Dipodidae</taxon>
        <taxon>Dipodinae</taxon>
        <taxon>Jaculus</taxon>
    </lineage>
</organism>
<sequence>LAKEYGPVFTVYFGMRPYVVLHGYNTLKEALIDQGEEFSERGRFSIMDEAASEFGIVFSNGHRWRQTRSFFLMVLRNMGVGKKTIENQIEEEVWCLVEALKKTNGSPCDPTFLLACVPCNVIFFVLFQKRFDYSDKKLQFLINSSHENSRIVSSSWIQLCSIFPALLCLPGSHKNYSENIAEQKKLIMDHIKEHQESLDFKNPKDFIDYFLIKMKKENDNKKSEFTMEHLITTVMDIFAAGTETISTTIRYGLLLLMKYPEISAKIQEEIDHVIGRHRSPCMQDRSRMPYMDAVVHEIQRYIDVVPFPIPRVTTQDVQFRGWHIPKGTKILISLTSVLHDKKEFPNPDKFDPGHFLDDTGNFRKSDYFMPFSVGKRSCVGEGLAHMEMFLILTTILQHFTLKPQFDPKDIDITPVENGLLSLPPSYELCFIPV</sequence>
<evidence type="ECO:0000256" key="5">
    <source>
        <dbReference type="ARBA" id="ARBA00022617"/>
    </source>
</evidence>
<dbReference type="InterPro" id="IPR050182">
    <property type="entry name" value="Cytochrome_P450_fam2"/>
</dbReference>
<evidence type="ECO:0000256" key="13">
    <source>
        <dbReference type="PIRSR" id="PIRSR602401-1"/>
    </source>
</evidence>
<keyword evidence="6 13" id="KW-0479">Metal-binding</keyword>
<dbReference type="PRINTS" id="PR00463">
    <property type="entry name" value="EP450I"/>
</dbReference>
<dbReference type="InterPro" id="IPR036396">
    <property type="entry name" value="Cyt_P450_sf"/>
</dbReference>
<dbReference type="GO" id="GO:0020037">
    <property type="term" value="F:heme binding"/>
    <property type="evidence" value="ECO:0007669"/>
    <property type="project" value="InterPro"/>
</dbReference>
<dbReference type="FunFam" id="1.10.630.10:FF:000299">
    <property type="entry name" value="Cytochrome P450 2C9"/>
    <property type="match status" value="1"/>
</dbReference>
<dbReference type="AlphaFoldDB" id="A0A8C5K221"/>
<feature type="binding site" description="axial binding residue" evidence="13">
    <location>
        <position position="378"/>
    </location>
    <ligand>
        <name>heme</name>
        <dbReference type="ChEBI" id="CHEBI:30413"/>
    </ligand>
    <ligandPart>
        <name>Fe</name>
        <dbReference type="ChEBI" id="CHEBI:18248"/>
    </ligandPart>
</feature>
<evidence type="ECO:0000256" key="7">
    <source>
        <dbReference type="ARBA" id="ARBA00022824"/>
    </source>
</evidence>
<keyword evidence="7" id="KW-0256">Endoplasmic reticulum</keyword>
<reference evidence="15" key="2">
    <citation type="submission" date="2025-09" db="UniProtKB">
        <authorList>
            <consortium name="Ensembl"/>
        </authorList>
    </citation>
    <scope>IDENTIFICATION</scope>
</reference>
<keyword evidence="5 13" id="KW-0349">Heme</keyword>
<protein>
    <submittedName>
        <fullName evidence="15">Cytochrome P450, family 2, subfamily c, polypeptide 70</fullName>
    </submittedName>
</protein>
<dbReference type="Gene3D" id="1.10.630.10">
    <property type="entry name" value="Cytochrome P450"/>
    <property type="match status" value="1"/>
</dbReference>
<dbReference type="InterPro" id="IPR001128">
    <property type="entry name" value="Cyt_P450"/>
</dbReference>
<proteinExistence type="inferred from homology"/>
<comment type="similarity">
    <text evidence="4 14">Belongs to the cytochrome P450 family.</text>
</comment>
<dbReference type="Pfam" id="PF00067">
    <property type="entry name" value="p450"/>
    <property type="match status" value="1"/>
</dbReference>
<keyword evidence="11 14" id="KW-0503">Monooxygenase</keyword>
<name>A0A8C5K221_JACJA</name>
<dbReference type="InterPro" id="IPR002401">
    <property type="entry name" value="Cyt_P450_E_grp-I"/>
</dbReference>
<evidence type="ECO:0000313" key="16">
    <source>
        <dbReference type="Proteomes" id="UP000694385"/>
    </source>
</evidence>
<evidence type="ECO:0000256" key="8">
    <source>
        <dbReference type="ARBA" id="ARBA00022848"/>
    </source>
</evidence>
<dbReference type="GO" id="GO:0005506">
    <property type="term" value="F:iron ion binding"/>
    <property type="evidence" value="ECO:0007669"/>
    <property type="project" value="InterPro"/>
</dbReference>
<evidence type="ECO:0000256" key="10">
    <source>
        <dbReference type="ARBA" id="ARBA00023004"/>
    </source>
</evidence>
<dbReference type="GO" id="GO:0006082">
    <property type="term" value="P:organic acid metabolic process"/>
    <property type="evidence" value="ECO:0007669"/>
    <property type="project" value="TreeGrafter"/>
</dbReference>
<gene>
    <name evidence="15" type="primary">LOC101602378</name>
</gene>
<evidence type="ECO:0000256" key="3">
    <source>
        <dbReference type="ARBA" id="ARBA00004406"/>
    </source>
</evidence>
<evidence type="ECO:0000256" key="12">
    <source>
        <dbReference type="ARBA" id="ARBA00023136"/>
    </source>
</evidence>
<evidence type="ECO:0000256" key="4">
    <source>
        <dbReference type="ARBA" id="ARBA00010617"/>
    </source>
</evidence>
<evidence type="ECO:0000256" key="9">
    <source>
        <dbReference type="ARBA" id="ARBA00023002"/>
    </source>
</evidence>
<dbReference type="GO" id="GO:0016712">
    <property type="term" value="F:oxidoreductase activity, acting on paired donors, with incorporation or reduction of molecular oxygen, reduced flavin or flavoprotein as one donor, and incorporation of one atom of oxygen"/>
    <property type="evidence" value="ECO:0007669"/>
    <property type="project" value="TreeGrafter"/>
</dbReference>
<evidence type="ECO:0000256" key="2">
    <source>
        <dbReference type="ARBA" id="ARBA00004174"/>
    </source>
</evidence>
<dbReference type="CDD" id="cd20665">
    <property type="entry name" value="CYP2C-like"/>
    <property type="match status" value="1"/>
</dbReference>
<keyword evidence="9 14" id="KW-0560">Oxidoreductase</keyword>
<keyword evidence="10 13" id="KW-0408">Iron</keyword>
<comment type="subcellular location">
    <subcellularLocation>
        <location evidence="3">Endoplasmic reticulum membrane</location>
        <topology evidence="3">Peripheral membrane protein</topology>
    </subcellularLocation>
    <subcellularLocation>
        <location evidence="2">Microsome membrane</location>
        <topology evidence="2">Peripheral membrane protein</topology>
    </subcellularLocation>
</comment>
<dbReference type="SUPFAM" id="SSF48264">
    <property type="entry name" value="Cytochrome P450"/>
    <property type="match status" value="1"/>
</dbReference>
<dbReference type="PROSITE" id="PS00086">
    <property type="entry name" value="CYTOCHROME_P450"/>
    <property type="match status" value="1"/>
</dbReference>
<dbReference type="PANTHER" id="PTHR24300">
    <property type="entry name" value="CYTOCHROME P450 508A4-RELATED"/>
    <property type="match status" value="1"/>
</dbReference>
<evidence type="ECO:0000256" key="6">
    <source>
        <dbReference type="ARBA" id="ARBA00022723"/>
    </source>
</evidence>
<dbReference type="OMA" id="QHWLKFK"/>
<dbReference type="GeneTree" id="ENSGT00940000162654"/>
<dbReference type="Ensembl" id="ENSJJAT00000004700.1">
    <property type="protein sequence ID" value="ENSJJAP00000002398.1"/>
    <property type="gene ID" value="ENSJJAG00000004077.1"/>
</dbReference>